<name>D5BMX0_PUNMI</name>
<sequence>MNQPMPILFDKASLRHHRDRAAASYADFSFLKEEAAIRVIDRLELVRRDFDLCLDFGCHDGVLSRHLAKLGKTGTVIHADLSPKFASNALAHGAAIACDIDRVPFRPSSFDAVFSCLTMHWVDDLPGVMAQMRAALKPDGLLLISMLGGNSLTELRSALAAAESEIDGGLSPRCAPMADIRDIGGLLGRAGLALPVADSDRLTITYPNMFRLMADLRGMGEQNALMDRLRRPTSRALFMRAAEIYQAEYGHDDGTIPASFEIITLTGWAPHESQQKPMRPGSATHRLADMLNSEEQDPEAG</sequence>
<evidence type="ECO:0000256" key="1">
    <source>
        <dbReference type="ARBA" id="ARBA00022603"/>
    </source>
</evidence>
<proteinExistence type="predicted"/>
<dbReference type="GO" id="GO:0032259">
    <property type="term" value="P:methylation"/>
    <property type="evidence" value="ECO:0007669"/>
    <property type="project" value="UniProtKB-KW"/>
</dbReference>
<evidence type="ECO:0000313" key="5">
    <source>
        <dbReference type="Proteomes" id="UP000007460"/>
    </source>
</evidence>
<gene>
    <name evidence="4" type="ordered locus">SAR116_1920</name>
</gene>
<dbReference type="CDD" id="cd02440">
    <property type="entry name" value="AdoMet_MTases"/>
    <property type="match status" value="1"/>
</dbReference>
<dbReference type="EC" id="2.1.1.144" evidence="4"/>
<dbReference type="PANTHER" id="PTHR13090">
    <property type="entry name" value="ARGININE-HYDROXYLASE NDUFAF5, MITOCHONDRIAL"/>
    <property type="match status" value="1"/>
</dbReference>
<dbReference type="InterPro" id="IPR029063">
    <property type="entry name" value="SAM-dependent_MTases_sf"/>
</dbReference>
<evidence type="ECO:0000313" key="4">
    <source>
        <dbReference type="EMBL" id="ADE40163.1"/>
    </source>
</evidence>
<evidence type="ECO:0000256" key="2">
    <source>
        <dbReference type="ARBA" id="ARBA00022679"/>
    </source>
</evidence>
<reference evidence="4 5" key="1">
    <citation type="journal article" date="2010" name="J. Bacteriol.">
        <title>Complete genome sequence of "Candidatus Puniceispirillum marinum" IMCC1322, a representative of the SAR116 clade in the Alphaproteobacteria.</title>
        <authorList>
            <person name="Oh H.M."/>
            <person name="Kwon K.K."/>
            <person name="Kang I."/>
            <person name="Kang S.G."/>
            <person name="Lee J.H."/>
            <person name="Kim S.J."/>
            <person name="Cho J.C."/>
        </authorList>
    </citation>
    <scope>NUCLEOTIDE SEQUENCE [LARGE SCALE GENOMIC DNA]</scope>
    <source>
        <strain evidence="4 5">IMCC1322</strain>
    </source>
</reference>
<dbReference type="HOGENOM" id="CLU_046586_0_3_5"/>
<dbReference type="SUPFAM" id="SSF53335">
    <property type="entry name" value="S-adenosyl-L-methionine-dependent methyltransferases"/>
    <property type="match status" value="1"/>
</dbReference>
<dbReference type="Gene3D" id="3.40.50.150">
    <property type="entry name" value="Vaccinia Virus protein VP39"/>
    <property type="match status" value="1"/>
</dbReference>
<dbReference type="Proteomes" id="UP000007460">
    <property type="component" value="Chromosome"/>
</dbReference>
<dbReference type="GO" id="GO:0030798">
    <property type="term" value="F:trans-aconitate 2-methyltransferase activity"/>
    <property type="evidence" value="ECO:0007669"/>
    <property type="project" value="UniProtKB-EC"/>
</dbReference>
<dbReference type="AlphaFoldDB" id="D5BMX0"/>
<keyword evidence="1 4" id="KW-0489">Methyltransferase</keyword>
<accession>D5BMX0</accession>
<dbReference type="OrthoDB" id="9793723at2"/>
<dbReference type="KEGG" id="apb:SAR116_1920"/>
<dbReference type="PANTHER" id="PTHR13090:SF1">
    <property type="entry name" value="ARGININE-HYDROXYLASE NDUFAF5, MITOCHONDRIAL"/>
    <property type="match status" value="1"/>
</dbReference>
<keyword evidence="2 4" id="KW-0808">Transferase</keyword>
<keyword evidence="5" id="KW-1185">Reference proteome</keyword>
<dbReference type="STRING" id="488538.SAR116_1920"/>
<organism evidence="4 5">
    <name type="scientific">Puniceispirillum marinum (strain IMCC1322)</name>
    <dbReference type="NCBI Taxonomy" id="488538"/>
    <lineage>
        <taxon>Bacteria</taxon>
        <taxon>Pseudomonadati</taxon>
        <taxon>Pseudomonadota</taxon>
        <taxon>Alphaproteobacteria</taxon>
        <taxon>Candidatus Puniceispirillales</taxon>
        <taxon>Candidatus Puniceispirillaceae</taxon>
        <taxon>Candidatus Puniceispirillum</taxon>
    </lineage>
</organism>
<dbReference type="eggNOG" id="COG2226">
    <property type="taxonomic scope" value="Bacteria"/>
</dbReference>
<dbReference type="InterPro" id="IPR050602">
    <property type="entry name" value="Malonyl-ACP_OMT"/>
</dbReference>
<dbReference type="InterPro" id="IPR013216">
    <property type="entry name" value="Methyltransf_11"/>
</dbReference>
<dbReference type="EMBL" id="CP001751">
    <property type="protein sequence ID" value="ADE40163.1"/>
    <property type="molecule type" value="Genomic_DNA"/>
</dbReference>
<evidence type="ECO:0000259" key="3">
    <source>
        <dbReference type="Pfam" id="PF08241"/>
    </source>
</evidence>
<dbReference type="Pfam" id="PF08241">
    <property type="entry name" value="Methyltransf_11"/>
    <property type="match status" value="1"/>
</dbReference>
<feature type="domain" description="Methyltransferase type 11" evidence="3">
    <location>
        <begin position="54"/>
        <end position="144"/>
    </location>
</feature>
<protein>
    <submittedName>
        <fullName evidence="4">Methyltransferase type 11</fullName>
        <ecNumber evidence="4">2.1.1.144</ecNumber>
    </submittedName>
</protein>